<dbReference type="OrthoDB" id="3642855at2759"/>
<dbReference type="KEGG" id="ffu:CLAFUR5_08920"/>
<keyword evidence="2" id="KW-1185">Reference proteome</keyword>
<dbReference type="Proteomes" id="UP000756132">
    <property type="component" value="Chromosome 9"/>
</dbReference>
<gene>
    <name evidence="1" type="ORF">CLAFUR5_08920</name>
</gene>
<evidence type="ECO:0000313" key="1">
    <source>
        <dbReference type="EMBL" id="UJO21546.1"/>
    </source>
</evidence>
<organism evidence="1 2">
    <name type="scientific">Passalora fulva</name>
    <name type="common">Tomato leaf mold</name>
    <name type="synonym">Cladosporium fulvum</name>
    <dbReference type="NCBI Taxonomy" id="5499"/>
    <lineage>
        <taxon>Eukaryota</taxon>
        <taxon>Fungi</taxon>
        <taxon>Dikarya</taxon>
        <taxon>Ascomycota</taxon>
        <taxon>Pezizomycotina</taxon>
        <taxon>Dothideomycetes</taxon>
        <taxon>Dothideomycetidae</taxon>
        <taxon>Mycosphaerellales</taxon>
        <taxon>Mycosphaerellaceae</taxon>
        <taxon>Fulvia</taxon>
    </lineage>
</organism>
<evidence type="ECO:0000313" key="2">
    <source>
        <dbReference type="Proteomes" id="UP000756132"/>
    </source>
</evidence>
<dbReference type="AlphaFoldDB" id="A0A9Q8PFI4"/>
<dbReference type="EMBL" id="CP090171">
    <property type="protein sequence ID" value="UJO21546.1"/>
    <property type="molecule type" value="Genomic_DNA"/>
</dbReference>
<dbReference type="RefSeq" id="XP_047765912.1">
    <property type="nucleotide sequence ID" value="XM_047908068.1"/>
</dbReference>
<dbReference type="GeneID" id="71988798"/>
<reference evidence="1" key="1">
    <citation type="submission" date="2021-12" db="EMBL/GenBank/DDBJ databases">
        <authorList>
            <person name="Zaccaron A."/>
            <person name="Stergiopoulos I."/>
        </authorList>
    </citation>
    <scope>NUCLEOTIDE SEQUENCE</scope>
    <source>
        <strain evidence="1">Race5_Kim</strain>
    </source>
</reference>
<proteinExistence type="predicted"/>
<protein>
    <submittedName>
        <fullName evidence="1">Uncharacterized protein</fullName>
    </submittedName>
</protein>
<sequence>MAPTALKREHPEPVAWVGIRPIKMQRTTVIHNGVVPAPEHPVYQMNTLFSTQYQPMYGASVYFPGQSPPIDRGLLWETISTMDADVLRQRIFHATLGNMTFPQLTSRVLDAHSTRLRLKAEAIDNAQKAQEAKERRDRKKVFDFDSHYGQIDDWLSNDPIGRKACRTSYSIYEKVVARIEKITAKATEPTTNFQNQTQCYRYIDQDCGVHD</sequence>
<name>A0A9Q8PFI4_PASFU</name>
<reference evidence="1" key="2">
    <citation type="journal article" date="2022" name="Microb. Genom.">
        <title>A chromosome-scale genome assembly of the tomato pathogen Cladosporium fulvum reveals a compartmentalized genome architecture and the presence of a dispensable chromosome.</title>
        <authorList>
            <person name="Zaccaron A.Z."/>
            <person name="Chen L.H."/>
            <person name="Samaras A."/>
            <person name="Stergiopoulos I."/>
        </authorList>
    </citation>
    <scope>NUCLEOTIDE SEQUENCE</scope>
    <source>
        <strain evidence="1">Race5_Kim</strain>
    </source>
</reference>
<accession>A0A9Q8PFI4</accession>